<feature type="compositionally biased region" description="Basic and acidic residues" evidence="3">
    <location>
        <begin position="1084"/>
        <end position="1106"/>
    </location>
</feature>
<sequence>MPFRFHLRDPPCDIAFLSIVDSESLYNDNASRTRDVKEATIRQMGWHSVDLPQDWFLSRQALDTVRNVFEAMQCTIQYLRYCCKNEERRAQKSMAQLHRCEEERAAAFEELIELRETVALYKHQLRELGRERQRSGSIRSRTPVGGVEGMRQCGVNGGTGQHLPCSFCSNVYPSRHALESHFRKRHKRSEGYAAMAAASAAVLVEEQKQQEHSETTTPVLIATQQASSSLPFVANAPIVYHEAADRRGDRSLREEISELRLVVAKMIEQQAELHRGISPACLAALPQKSPGVAMAAVAPGIGMQIANPLPGLKQRSSAWHNEDVALRLQRELVHTNAQLQQLNSTLDAEGAKHDRGAGDGGGAFHWRDHTPQSLRQEKQLGHLTVAPNDKALPHLNLQDLQHPPSLSDRTVDDDGGASRRKGYAGDSLVSLSPITPPAKAVGNPYHAVDSGKNSSVALQQNCGHGVSSLTSGGYPCGNPSGAPDTLEPTRPISVLRKMSTSSSFPLNPDIGSRGGDDDIDAARNHGGLTPLSTPHESHRDTPTSTGDGSPIGVNSTTAGVSGKKTASRDAVGQTRVLPGLFSHSQLGGMEPAVAMEHLGTGGSVSAYRYDFSVSEESTSRTTERLSSAAPRDSRVPQVVLPTSPKADATQLPQSVEDGITTGLESAHTASATARTLQHQSNMEADEDLAPRKRMQRSSGSAQSGVDGAHRLPIRHIEAGDEGQGSTQLRLGIQAPPTSRIAPIAAPSLSSRAKSDVDPPQRSTSPLAARSTQRSHAEMPGSMVTGPEENSSSDSSESPSSRRYGRIAPIQQVGVTAGQSVFGSTPKVIPVVQLVPEASFKSRKPIPQNLEKSKQGNDQGKESSPYSVVLAPPLGLDGGVQNKMPSVQNSPPSGGEGTRRSRSSGAGHDADRYSVAMPLSEALEHDAVTDGPFSIPLDTTLEGESPLSEVGFGDPVIEDVLSDTVPDVTPPPVSKAHTTPLRTVGDRDMGDYAVASRLTSSHHWDLADDGDRTPSQAVPPSAESLSGDYSYYSYSYSDDEESIPLQDSAAAELHAENAPQPSSQEISVAAESVAVTQSATTWHPDAGRTVHRKEVVAHPEVGVKVEDTGGVGAEAHRKLSRVRKGDTKPSGEQLGAPPQKQPPPALLPSREKETKNDSSTAKQRHTSPMSVLAPQEALKKTKRLFKKLFSKKSR</sequence>
<dbReference type="KEGG" id="phet:94289116"/>
<comment type="caution">
    <text evidence="5">The sequence shown here is derived from an EMBL/GenBank/DDBJ whole genome shotgun (WGS) entry which is preliminary data.</text>
</comment>
<feature type="compositionally biased region" description="Basic and acidic residues" evidence="3">
    <location>
        <begin position="850"/>
        <end position="860"/>
    </location>
</feature>
<evidence type="ECO:0000256" key="2">
    <source>
        <dbReference type="SAM" id="Coils"/>
    </source>
</evidence>
<keyword evidence="1 2" id="KW-0175">Coiled coil</keyword>
<protein>
    <recommendedName>
        <fullName evidence="4">C2H2-type domain-containing protein</fullName>
    </recommendedName>
</protein>
<feature type="compositionally biased region" description="Low complexity" evidence="3">
    <location>
        <begin position="1022"/>
        <end position="1035"/>
    </location>
</feature>
<gene>
    <name evidence="5" type="ORF">JKF63_03017</name>
</gene>
<dbReference type="GeneID" id="94289116"/>
<feature type="coiled-coil region" evidence="2">
    <location>
        <begin position="83"/>
        <end position="131"/>
    </location>
</feature>
<proteinExistence type="predicted"/>
<dbReference type="InterPro" id="IPR013087">
    <property type="entry name" value="Znf_C2H2_type"/>
</dbReference>
<keyword evidence="6" id="KW-1185">Reference proteome</keyword>
<feature type="compositionally biased region" description="Polar residues" evidence="3">
    <location>
        <begin position="760"/>
        <end position="773"/>
    </location>
</feature>
<evidence type="ECO:0000256" key="1">
    <source>
        <dbReference type="ARBA" id="ARBA00023054"/>
    </source>
</evidence>
<accession>A0A836HWB9</accession>
<feature type="compositionally biased region" description="Polar residues" evidence="3">
    <location>
        <begin position="667"/>
        <end position="682"/>
    </location>
</feature>
<dbReference type="Proteomes" id="UP000674318">
    <property type="component" value="Unassembled WGS sequence"/>
</dbReference>
<feature type="region of interest" description="Disordered" evidence="3">
    <location>
        <begin position="838"/>
        <end position="914"/>
    </location>
</feature>
<reference evidence="5 6" key="1">
    <citation type="submission" date="2021-02" db="EMBL/GenBank/DDBJ databases">
        <title>Porcisia hertigi Genome sequencing and assembly.</title>
        <authorList>
            <person name="Almutairi H."/>
            <person name="Gatherer D."/>
        </authorList>
    </citation>
    <scope>NUCLEOTIDE SEQUENCE [LARGE SCALE GENOMIC DNA]</scope>
    <source>
        <strain evidence="5 6">C119</strain>
    </source>
</reference>
<dbReference type="PROSITE" id="PS00028">
    <property type="entry name" value="ZINC_FINGER_C2H2_1"/>
    <property type="match status" value="1"/>
</dbReference>
<dbReference type="InterPro" id="IPR051241">
    <property type="entry name" value="DZIP_RILPL"/>
</dbReference>
<dbReference type="AlphaFoldDB" id="A0A836HWB9"/>
<organism evidence="5 6">
    <name type="scientific">Porcisia hertigi</name>
    <dbReference type="NCBI Taxonomy" id="2761500"/>
    <lineage>
        <taxon>Eukaryota</taxon>
        <taxon>Discoba</taxon>
        <taxon>Euglenozoa</taxon>
        <taxon>Kinetoplastea</taxon>
        <taxon>Metakinetoplastina</taxon>
        <taxon>Trypanosomatida</taxon>
        <taxon>Trypanosomatidae</taxon>
        <taxon>Leishmaniinae</taxon>
        <taxon>Porcisia</taxon>
    </lineage>
</organism>
<feature type="region of interest" description="Disordered" evidence="3">
    <location>
        <begin position="497"/>
        <end position="571"/>
    </location>
</feature>
<feature type="compositionally biased region" description="Low complexity" evidence="3">
    <location>
        <begin position="787"/>
        <end position="800"/>
    </location>
</feature>
<evidence type="ECO:0000313" key="6">
    <source>
        <dbReference type="Proteomes" id="UP000674318"/>
    </source>
</evidence>
<feature type="region of interest" description="Disordered" evidence="3">
    <location>
        <begin position="1003"/>
        <end position="1177"/>
    </location>
</feature>
<evidence type="ECO:0000313" key="5">
    <source>
        <dbReference type="EMBL" id="KAG5498729.1"/>
    </source>
</evidence>
<feature type="domain" description="C2H2-type" evidence="4">
    <location>
        <begin position="165"/>
        <end position="186"/>
    </location>
</feature>
<feature type="region of interest" description="Disordered" evidence="3">
    <location>
        <begin position="666"/>
        <end position="808"/>
    </location>
</feature>
<evidence type="ECO:0000256" key="3">
    <source>
        <dbReference type="SAM" id="MobiDB-lite"/>
    </source>
</evidence>
<feature type="region of interest" description="Disordered" evidence="3">
    <location>
        <begin position="962"/>
        <end position="983"/>
    </location>
</feature>
<dbReference type="PANTHER" id="PTHR21502:SF3">
    <property type="entry name" value="CILIUM ASSEMBLY PROTEIN DZIP1L"/>
    <property type="match status" value="1"/>
</dbReference>
<feature type="compositionally biased region" description="Polar residues" evidence="3">
    <location>
        <begin position="1156"/>
        <end position="1168"/>
    </location>
</feature>
<dbReference type="GO" id="GO:0005737">
    <property type="term" value="C:cytoplasm"/>
    <property type="evidence" value="ECO:0007669"/>
    <property type="project" value="TreeGrafter"/>
</dbReference>
<dbReference type="EMBL" id="JAFJZO010000030">
    <property type="protein sequence ID" value="KAG5498729.1"/>
    <property type="molecule type" value="Genomic_DNA"/>
</dbReference>
<feature type="region of interest" description="Disordered" evidence="3">
    <location>
        <begin position="614"/>
        <end position="634"/>
    </location>
</feature>
<dbReference type="PANTHER" id="PTHR21502">
    <property type="entry name" value="ZINC FINGER PROTEIN DZIP1"/>
    <property type="match status" value="1"/>
</dbReference>
<name>A0A836HWB9_9TRYP</name>
<dbReference type="OrthoDB" id="267058at2759"/>
<evidence type="ECO:0000259" key="4">
    <source>
        <dbReference type="PROSITE" id="PS00028"/>
    </source>
</evidence>
<dbReference type="RefSeq" id="XP_067755483.1">
    <property type="nucleotide sequence ID" value="XM_067899039.1"/>
</dbReference>
<feature type="compositionally biased region" description="Polar residues" evidence="3">
    <location>
        <begin position="542"/>
        <end position="559"/>
    </location>
</feature>
<feature type="compositionally biased region" description="Basic and acidic residues" evidence="3">
    <location>
        <begin position="514"/>
        <end position="523"/>
    </location>
</feature>
<feature type="region of interest" description="Disordered" evidence="3">
    <location>
        <begin position="398"/>
        <end position="433"/>
    </location>
</feature>